<sequence>MAGAVSTPLTQIETTFEPTVDELELVGLVHEVCPGLEPTAVVHRSRTSLVVAGVLGGTEVIAKVRTPDWRRQCLREIEAYDLFDRERPPVRVPRRLAADAGRAVLVTERLPGTVLAPERFPAPPLAERDLAGVLKAVRRLRPWRPEVPASWRVDYRPLVNGVLERRDLDERHEAALVRMLELAGEPREFGHGDLVLANVMRTGRKYTLIDWASAAVFLPCLDLAQLWLLLGDVPGARERIEAEVERLDDAREGLVPFLVNLTLLLYRERRAHTRFTDEVSVARAARLDAAWEAVRERVMRHAG</sequence>
<reference evidence="1 2" key="1">
    <citation type="journal article" date="2019" name="Int. J. Syst. Evol. Microbiol.">
        <title>The Global Catalogue of Microorganisms (GCM) 10K type strain sequencing project: providing services to taxonomists for standard genome sequencing and annotation.</title>
        <authorList>
            <consortium name="The Broad Institute Genomics Platform"/>
            <consortium name="The Broad Institute Genome Sequencing Center for Infectious Disease"/>
            <person name="Wu L."/>
            <person name="Ma J."/>
        </authorList>
    </citation>
    <scope>NUCLEOTIDE SEQUENCE [LARGE SCALE GENOMIC DNA]</scope>
    <source>
        <strain evidence="1 2">JCM 6924</strain>
    </source>
</reference>
<dbReference type="PANTHER" id="PTHR21310">
    <property type="entry name" value="AMINOGLYCOSIDE PHOSPHOTRANSFERASE-RELATED-RELATED"/>
    <property type="match status" value="1"/>
</dbReference>
<protein>
    <submittedName>
        <fullName evidence="1">3-hydroxyasparagine phosphotransferase</fullName>
    </submittedName>
</protein>
<keyword evidence="2" id="KW-1185">Reference proteome</keyword>
<organism evidence="1 2">
    <name type="scientific">Streptomyces levis</name>
    <dbReference type="NCBI Taxonomy" id="285566"/>
    <lineage>
        <taxon>Bacteria</taxon>
        <taxon>Bacillati</taxon>
        <taxon>Actinomycetota</taxon>
        <taxon>Actinomycetes</taxon>
        <taxon>Kitasatosporales</taxon>
        <taxon>Streptomycetaceae</taxon>
        <taxon>Streptomyces</taxon>
    </lineage>
</organism>
<dbReference type="EMBL" id="BAAATM010000003">
    <property type="protein sequence ID" value="GAA2520012.1"/>
    <property type="molecule type" value="Genomic_DNA"/>
</dbReference>
<dbReference type="InterPro" id="IPR051678">
    <property type="entry name" value="AGP_Transferase"/>
</dbReference>
<evidence type="ECO:0000313" key="1">
    <source>
        <dbReference type="EMBL" id="GAA2520012.1"/>
    </source>
</evidence>
<gene>
    <name evidence="1" type="primary">hasP</name>
    <name evidence="1" type="ORF">GCM10010423_10500</name>
</gene>
<dbReference type="InterPro" id="IPR011009">
    <property type="entry name" value="Kinase-like_dom_sf"/>
</dbReference>
<evidence type="ECO:0000313" key="2">
    <source>
        <dbReference type="Proteomes" id="UP001501095"/>
    </source>
</evidence>
<proteinExistence type="predicted"/>
<accession>A0ABN3NED9</accession>
<name>A0ABN3NED9_9ACTN</name>
<dbReference type="SUPFAM" id="SSF56112">
    <property type="entry name" value="Protein kinase-like (PK-like)"/>
    <property type="match status" value="1"/>
</dbReference>
<dbReference type="Proteomes" id="UP001501095">
    <property type="component" value="Unassembled WGS sequence"/>
</dbReference>
<comment type="caution">
    <text evidence="1">The sequence shown here is derived from an EMBL/GenBank/DDBJ whole genome shotgun (WGS) entry which is preliminary data.</text>
</comment>
<dbReference type="PANTHER" id="PTHR21310:SF40">
    <property type="entry name" value="AMINOGLYCOSIDE PHOSPHOTRANSFERASE DOMAIN-CONTAINING PROTEIN-RELATED"/>
    <property type="match status" value="1"/>
</dbReference>
<dbReference type="Gene3D" id="3.90.1200.10">
    <property type="match status" value="1"/>
</dbReference>